<protein>
    <recommendedName>
        <fullName evidence="5">Peptidoglycan binding protein</fullName>
    </recommendedName>
</protein>
<comment type="caution">
    <text evidence="3">The sequence shown here is derived from an EMBL/GenBank/DDBJ whole genome shotgun (WGS) entry which is preliminary data.</text>
</comment>
<feature type="compositionally biased region" description="Polar residues" evidence="1">
    <location>
        <begin position="55"/>
        <end position="72"/>
    </location>
</feature>
<keyword evidence="4" id="KW-1185">Reference proteome</keyword>
<feature type="chain" id="PRO_5017301616" description="Peptidoglycan binding protein" evidence="2">
    <location>
        <begin position="22"/>
        <end position="324"/>
    </location>
</feature>
<sequence length="324" mass="35090">MWRPVALSAFLALLFMSSRSGQPPVETTTNDLAKTDFGASASQEHTEPVPVKIDLSQSSAHEKSPPQQQTADTVPDAESPETSDAPVAVASVGAIESKTIPLPEPKTDSSAAGTRVVVTQGEQKTALTTGEEALRLMPPGPDFAAEVQKELARIGCYRGSVDNIWGPMSRNAVARFNRVAQSKLPLKQPTRALLSSIRKAPDDYCNGGGEAGSQVAALDPGAGLEDLKNRPSYLPPWMRGEPMPEPDEEQAEAEGGAQATPSASETSAREPRARTRRQERARARSRQVRQRRVRQRQARRANRYRSRSSFQNTLRGWPGSGTGR</sequence>
<evidence type="ECO:0000256" key="2">
    <source>
        <dbReference type="SAM" id="SignalP"/>
    </source>
</evidence>
<gene>
    <name evidence="3" type="ORF">BXY53_1110</name>
</gene>
<evidence type="ECO:0008006" key="5">
    <source>
        <dbReference type="Google" id="ProtNLM"/>
    </source>
</evidence>
<organism evidence="3 4">
    <name type="scientific">Dichotomicrobium thermohalophilum</name>
    <dbReference type="NCBI Taxonomy" id="933063"/>
    <lineage>
        <taxon>Bacteria</taxon>
        <taxon>Pseudomonadati</taxon>
        <taxon>Pseudomonadota</taxon>
        <taxon>Alphaproteobacteria</taxon>
        <taxon>Hyphomicrobiales</taxon>
        <taxon>Hyphomicrobiaceae</taxon>
        <taxon>Dichotomicrobium</taxon>
    </lineage>
</organism>
<evidence type="ECO:0000256" key="1">
    <source>
        <dbReference type="SAM" id="MobiDB-lite"/>
    </source>
</evidence>
<feature type="compositionally biased region" description="Basic and acidic residues" evidence="1">
    <location>
        <begin position="267"/>
        <end position="282"/>
    </location>
</feature>
<keyword evidence="2" id="KW-0732">Signal</keyword>
<dbReference type="AlphaFoldDB" id="A0A397Q6C7"/>
<evidence type="ECO:0000313" key="3">
    <source>
        <dbReference type="EMBL" id="RIA56019.1"/>
    </source>
</evidence>
<evidence type="ECO:0000313" key="4">
    <source>
        <dbReference type="Proteomes" id="UP000266273"/>
    </source>
</evidence>
<dbReference type="Proteomes" id="UP000266273">
    <property type="component" value="Unassembled WGS sequence"/>
</dbReference>
<accession>A0A397Q6C7</accession>
<feature type="region of interest" description="Disordered" evidence="1">
    <location>
        <begin position="18"/>
        <end position="86"/>
    </location>
</feature>
<proteinExistence type="predicted"/>
<name>A0A397Q6C7_9HYPH</name>
<feature type="region of interest" description="Disordered" evidence="1">
    <location>
        <begin position="222"/>
        <end position="324"/>
    </location>
</feature>
<reference evidence="3 4" key="1">
    <citation type="submission" date="2018-08" db="EMBL/GenBank/DDBJ databases">
        <title>Genomic Encyclopedia of Archaeal and Bacterial Type Strains, Phase II (KMG-II): from individual species to whole genera.</title>
        <authorList>
            <person name="Goeker M."/>
        </authorList>
    </citation>
    <scope>NUCLEOTIDE SEQUENCE [LARGE SCALE GENOMIC DNA]</scope>
    <source>
        <strain evidence="3 4">DSM 5002</strain>
    </source>
</reference>
<feature type="signal peptide" evidence="2">
    <location>
        <begin position="1"/>
        <end position="21"/>
    </location>
</feature>
<dbReference type="EMBL" id="QXDF01000001">
    <property type="protein sequence ID" value="RIA56019.1"/>
    <property type="molecule type" value="Genomic_DNA"/>
</dbReference>
<feature type="compositionally biased region" description="Basic residues" evidence="1">
    <location>
        <begin position="283"/>
        <end position="306"/>
    </location>
</feature>